<evidence type="ECO:0000256" key="1">
    <source>
        <dbReference type="ARBA" id="ARBA00004651"/>
    </source>
</evidence>
<dbReference type="Pfam" id="PF02378">
    <property type="entry name" value="PTS_EIIC"/>
    <property type="match status" value="1"/>
</dbReference>
<feature type="transmembrane region" description="Helical" evidence="9">
    <location>
        <begin position="184"/>
        <end position="205"/>
    </location>
</feature>
<keyword evidence="12" id="KW-1185">Reference proteome</keyword>
<dbReference type="PANTHER" id="PTHR33989">
    <property type="match status" value="1"/>
</dbReference>
<name>A0A1M4XI17_9LACT</name>
<dbReference type="GO" id="GO:0008982">
    <property type="term" value="F:protein-N(PI)-phosphohistidine-sugar phosphotransferase activity"/>
    <property type="evidence" value="ECO:0007669"/>
    <property type="project" value="UniProtKB-UniRule"/>
</dbReference>
<evidence type="ECO:0000256" key="8">
    <source>
        <dbReference type="PIRNR" id="PIRNR006351"/>
    </source>
</evidence>
<dbReference type="InterPro" id="IPR004501">
    <property type="entry name" value="PTS_EIIC_3"/>
</dbReference>
<dbReference type="NCBIfam" id="TIGR00410">
    <property type="entry name" value="lacE"/>
    <property type="match status" value="1"/>
</dbReference>
<evidence type="ECO:0000313" key="11">
    <source>
        <dbReference type="EMBL" id="SHE92802.1"/>
    </source>
</evidence>
<organism evidence="11 12">
    <name type="scientific">Atopostipes suicloacalis DSM 15692</name>
    <dbReference type="NCBI Taxonomy" id="1121025"/>
    <lineage>
        <taxon>Bacteria</taxon>
        <taxon>Bacillati</taxon>
        <taxon>Bacillota</taxon>
        <taxon>Bacilli</taxon>
        <taxon>Lactobacillales</taxon>
        <taxon>Carnobacteriaceae</taxon>
        <taxon>Atopostipes</taxon>
    </lineage>
</organism>
<dbReference type="GO" id="GO:0009401">
    <property type="term" value="P:phosphoenolpyruvate-dependent sugar phosphotransferase system"/>
    <property type="evidence" value="ECO:0007669"/>
    <property type="project" value="InterPro"/>
</dbReference>
<evidence type="ECO:0000259" key="10">
    <source>
        <dbReference type="PROSITE" id="PS51105"/>
    </source>
</evidence>
<sequence>MDISENKFINSFINFATKIGNQVHLRSLRDAFSTLSPLFIMAGLAVLINNVLFPWIFSGATLETAQLFGTNISQGTLNIAGLLLCPAISFFLARNKKYSSPISISIAVLATYIVMMPNTVVATTVEGAEVEVTGVLSLANLGTESMFGGIIIGLLATEIILKLSEVKALRINLGDQVPPAVGAAFSLLIPVVITISLFSLISVLLKVTMGTDLISLIIKFIQAPLRGIGTSLVGYLFLYSLGNFLYTLGIHQSVINGPFTEPFMTQNINENTLAFESGREAPNILTVSFQTAFAQMGGTGATMSLIIAILIFSKVKQYNQVAKLGLASGIFEINEPVIYGLPIVFNLPMMIPFVLLPILQTLIAYFATVIGLVSRTVVLVPWITPPIISGYLATAGDWRASVLQVFLLILGVIIYLPFLKISEAVLHKQATQE</sequence>
<proteinExistence type="predicted"/>
<keyword evidence="2 8" id="KW-0813">Transport</keyword>
<feature type="transmembrane region" description="Helical" evidence="9">
    <location>
        <begin position="35"/>
        <end position="57"/>
    </location>
</feature>
<evidence type="ECO:0000256" key="4">
    <source>
        <dbReference type="ARBA" id="ARBA00022597"/>
    </source>
</evidence>
<dbReference type="EMBL" id="FQUF01000021">
    <property type="protein sequence ID" value="SHE92802.1"/>
    <property type="molecule type" value="Genomic_DNA"/>
</dbReference>
<dbReference type="InterPro" id="IPR051088">
    <property type="entry name" value="PTS_Sugar-EIIC/EIIB"/>
</dbReference>
<evidence type="ECO:0000256" key="3">
    <source>
        <dbReference type="ARBA" id="ARBA00022475"/>
    </source>
</evidence>
<feature type="transmembrane region" description="Helical" evidence="9">
    <location>
        <begin position="105"/>
        <end position="125"/>
    </location>
</feature>
<dbReference type="STRING" id="1121025.SAMN02745249_01446"/>
<evidence type="ECO:0000256" key="2">
    <source>
        <dbReference type="ARBA" id="ARBA00022448"/>
    </source>
</evidence>
<comment type="function">
    <text evidence="8">The phosphoenolpyruvate-dependent sugar phosphotransferase system (PTS), a major carbohydrate active -transport system, catalyzes the phosphorylation of incoming sugar substrates concomitant with their translocation across the cell membrane.</text>
</comment>
<keyword evidence="3 8" id="KW-1003">Cell membrane</keyword>
<dbReference type="PIRSF" id="PIRSF006351">
    <property type="entry name" value="PTS_EIIC-Cellobiose"/>
    <property type="match status" value="1"/>
</dbReference>
<evidence type="ECO:0000256" key="6">
    <source>
        <dbReference type="ARBA" id="ARBA00022989"/>
    </source>
</evidence>
<keyword evidence="5 9" id="KW-0812">Transmembrane</keyword>
<dbReference type="RefSeq" id="WP_200789068.1">
    <property type="nucleotide sequence ID" value="NZ_FQUF01000021.1"/>
</dbReference>
<evidence type="ECO:0000313" key="12">
    <source>
        <dbReference type="Proteomes" id="UP000184128"/>
    </source>
</evidence>
<feature type="transmembrane region" description="Helical" evidence="9">
    <location>
        <begin position="225"/>
        <end position="246"/>
    </location>
</feature>
<evidence type="ECO:0000256" key="7">
    <source>
        <dbReference type="ARBA" id="ARBA00023136"/>
    </source>
</evidence>
<keyword evidence="4 8" id="KW-0762">Sugar transport</keyword>
<evidence type="ECO:0000256" key="9">
    <source>
        <dbReference type="SAM" id="Phobius"/>
    </source>
</evidence>
<gene>
    <name evidence="11" type="ORF">SAMN02745249_01446</name>
</gene>
<evidence type="ECO:0000256" key="5">
    <source>
        <dbReference type="ARBA" id="ARBA00022692"/>
    </source>
</evidence>
<reference evidence="11 12" key="1">
    <citation type="submission" date="2016-11" db="EMBL/GenBank/DDBJ databases">
        <authorList>
            <person name="Jaros S."/>
            <person name="Januszkiewicz K."/>
            <person name="Wedrychowicz H."/>
        </authorList>
    </citation>
    <scope>NUCLEOTIDE SEQUENCE [LARGE SCALE GENOMIC DNA]</scope>
    <source>
        <strain evidence="11 12">DSM 15692</strain>
    </source>
</reference>
<dbReference type="PANTHER" id="PTHR33989:SF10">
    <property type="entry name" value="PERMEASE IIC COMPONENT"/>
    <property type="match status" value="1"/>
</dbReference>
<keyword evidence="6 9" id="KW-1133">Transmembrane helix</keyword>
<protein>
    <recommendedName>
        <fullName evidence="8">Permease IIC component</fullName>
    </recommendedName>
</protein>
<comment type="subcellular location">
    <subcellularLocation>
        <location evidence="1">Cell membrane</location>
        <topology evidence="1">Multi-pass membrane protein</topology>
    </subcellularLocation>
</comment>
<keyword evidence="7 8" id="KW-0472">Membrane</keyword>
<dbReference type="InterPro" id="IPR004796">
    <property type="entry name" value="PTS_IIC_cello"/>
</dbReference>
<dbReference type="GO" id="GO:1901264">
    <property type="term" value="P:carbohydrate derivative transport"/>
    <property type="evidence" value="ECO:0007669"/>
    <property type="project" value="TreeGrafter"/>
</dbReference>
<dbReference type="Proteomes" id="UP000184128">
    <property type="component" value="Unassembled WGS sequence"/>
</dbReference>
<dbReference type="PROSITE" id="PS51105">
    <property type="entry name" value="PTS_EIIC_TYPE_3"/>
    <property type="match status" value="1"/>
</dbReference>
<accession>A0A1M4XI17</accession>
<feature type="transmembrane region" description="Helical" evidence="9">
    <location>
        <begin position="77"/>
        <end position="93"/>
    </location>
</feature>
<feature type="domain" description="PTS EIIC type-3" evidence="10">
    <location>
        <begin position="8"/>
        <end position="418"/>
    </location>
</feature>
<feature type="transmembrane region" description="Helical" evidence="9">
    <location>
        <begin position="292"/>
        <end position="312"/>
    </location>
</feature>
<dbReference type="AlphaFoldDB" id="A0A1M4XI17"/>
<feature type="transmembrane region" description="Helical" evidence="9">
    <location>
        <begin position="398"/>
        <end position="419"/>
    </location>
</feature>
<dbReference type="GO" id="GO:0005886">
    <property type="term" value="C:plasma membrane"/>
    <property type="evidence" value="ECO:0007669"/>
    <property type="project" value="UniProtKB-SubCell"/>
</dbReference>
<dbReference type="InterPro" id="IPR003352">
    <property type="entry name" value="PTS_EIIC"/>
</dbReference>